<reference evidence="1" key="1">
    <citation type="submission" date="2023-03" db="EMBL/GenBank/DDBJ databases">
        <title>Massive genome expansion in bonnet fungi (Mycena s.s.) driven by repeated elements and novel gene families across ecological guilds.</title>
        <authorList>
            <consortium name="Lawrence Berkeley National Laboratory"/>
            <person name="Harder C.B."/>
            <person name="Miyauchi S."/>
            <person name="Viragh M."/>
            <person name="Kuo A."/>
            <person name="Thoen E."/>
            <person name="Andreopoulos B."/>
            <person name="Lu D."/>
            <person name="Skrede I."/>
            <person name="Drula E."/>
            <person name="Henrissat B."/>
            <person name="Morin E."/>
            <person name="Kohler A."/>
            <person name="Barry K."/>
            <person name="LaButti K."/>
            <person name="Morin E."/>
            <person name="Salamov A."/>
            <person name="Lipzen A."/>
            <person name="Mereny Z."/>
            <person name="Hegedus B."/>
            <person name="Baldrian P."/>
            <person name="Stursova M."/>
            <person name="Weitz H."/>
            <person name="Taylor A."/>
            <person name="Grigoriev I.V."/>
            <person name="Nagy L.G."/>
            <person name="Martin F."/>
            <person name="Kauserud H."/>
        </authorList>
    </citation>
    <scope>NUCLEOTIDE SEQUENCE</scope>
    <source>
        <strain evidence="1">CBHHK200</strain>
    </source>
</reference>
<dbReference type="AlphaFoldDB" id="A0AAD6SFH9"/>
<comment type="caution">
    <text evidence="1">The sequence shown here is derived from an EMBL/GenBank/DDBJ whole genome shotgun (WGS) entry which is preliminary data.</text>
</comment>
<evidence type="ECO:0000313" key="1">
    <source>
        <dbReference type="EMBL" id="KAJ7024507.1"/>
    </source>
</evidence>
<keyword evidence="2" id="KW-1185">Reference proteome</keyword>
<proteinExistence type="predicted"/>
<protein>
    <submittedName>
        <fullName evidence="1">Uncharacterized protein</fullName>
    </submittedName>
</protein>
<organism evidence="1 2">
    <name type="scientific">Mycena alexandri</name>
    <dbReference type="NCBI Taxonomy" id="1745969"/>
    <lineage>
        <taxon>Eukaryota</taxon>
        <taxon>Fungi</taxon>
        <taxon>Dikarya</taxon>
        <taxon>Basidiomycota</taxon>
        <taxon>Agaricomycotina</taxon>
        <taxon>Agaricomycetes</taxon>
        <taxon>Agaricomycetidae</taxon>
        <taxon>Agaricales</taxon>
        <taxon>Marasmiineae</taxon>
        <taxon>Mycenaceae</taxon>
        <taxon>Mycena</taxon>
    </lineage>
</organism>
<name>A0AAD6SFH9_9AGAR</name>
<evidence type="ECO:0000313" key="2">
    <source>
        <dbReference type="Proteomes" id="UP001218188"/>
    </source>
</evidence>
<gene>
    <name evidence="1" type="ORF">C8F04DRAFT_1401070</name>
</gene>
<sequence length="281" mass="30771">MEPTIRAQALESADYEAEVSRGVKLSHAAFSSQVPGLDQTTYAPTLTHTTCDASPVHTHTYPLTLRPPAHALTLRAPSIDSSDASLCARPRPPSVIHHPAGCGLTLTSGSRPVRTARCLPLTGTTPRVSFLELLLWSASRLRAESDSVPTTRFPFSLHPTPCPPWLPLVRRYLLVSTPNRPRHRHDRAPSSPARLPQYWGKWVDEACWGAAVFFIPVHGDEDGLEMEMDMDTDMKGGAEQNRAQGRRFFALTLARSPCSFSSVGVGGGVELSSSFLILQRR</sequence>
<dbReference type="Proteomes" id="UP001218188">
    <property type="component" value="Unassembled WGS sequence"/>
</dbReference>
<accession>A0AAD6SFH9</accession>
<dbReference type="EMBL" id="JARJCM010000168">
    <property type="protein sequence ID" value="KAJ7024507.1"/>
    <property type="molecule type" value="Genomic_DNA"/>
</dbReference>